<evidence type="ECO:0000256" key="1">
    <source>
        <dbReference type="SAM" id="MobiDB-lite"/>
    </source>
</evidence>
<protein>
    <submittedName>
        <fullName evidence="2">Uncharacterized protein</fullName>
    </submittedName>
</protein>
<feature type="compositionally biased region" description="Acidic residues" evidence="1">
    <location>
        <begin position="226"/>
        <end position="235"/>
    </location>
</feature>
<evidence type="ECO:0000313" key="2">
    <source>
        <dbReference type="EMBL" id="CAD9866155.1"/>
    </source>
</evidence>
<organism evidence="2">
    <name type="scientific">Fibrocapsa japonica</name>
    <dbReference type="NCBI Taxonomy" id="94617"/>
    <lineage>
        <taxon>Eukaryota</taxon>
        <taxon>Sar</taxon>
        <taxon>Stramenopiles</taxon>
        <taxon>Ochrophyta</taxon>
        <taxon>Raphidophyceae</taxon>
        <taxon>Chattonellales</taxon>
        <taxon>Chattonellaceae</taxon>
        <taxon>Fibrocapsa</taxon>
    </lineage>
</organism>
<gene>
    <name evidence="2" type="ORF">FJAP1339_LOCUS7384</name>
</gene>
<proteinExistence type="predicted"/>
<dbReference type="AlphaFoldDB" id="A0A7S2XZ06"/>
<name>A0A7S2XZ06_9STRA</name>
<sequence length="334" mass="37314">MEADLPTEHLSELFNINHFIISQVNPHAALLSNLSLEGSVWINPVYGMFLGLLHFLKSQVRAWLRHAIELIVLQRKAPSWSTRRGFSQIITQEYQGRDCDITISPWSGYETVLSAFMKMLANPSKQEYTEMVHRGERNTFPTVARVRSHCAVEMELETCVQKLRKKLTLERDEVVSQSGPARDRVPSFYTSSSCVDLSGLTVTDQTATHFSRTTEGRQLSLTQLDQEGESSDENEIAIASSNEPNLPRRRSLPSVPASPYDADHDAEAARTFREKSAESEASLPSLPNSSPDAMIPLHTAVAGSGVYKSTSMSNFYYRQNKSQEHLPALAVQGK</sequence>
<reference evidence="2" key="1">
    <citation type="submission" date="2021-01" db="EMBL/GenBank/DDBJ databases">
        <authorList>
            <person name="Corre E."/>
            <person name="Pelletier E."/>
            <person name="Niang G."/>
            <person name="Scheremetjew M."/>
            <person name="Finn R."/>
            <person name="Kale V."/>
            <person name="Holt S."/>
            <person name="Cochrane G."/>
            <person name="Meng A."/>
            <person name="Brown T."/>
            <person name="Cohen L."/>
        </authorList>
    </citation>
    <scope>NUCLEOTIDE SEQUENCE</scope>
    <source>
        <strain evidence="2">CCMP1661</strain>
    </source>
</reference>
<dbReference type="PANTHER" id="PTHR14226:SF10">
    <property type="entry name" value="TRIACYLGLYCEROL LIPASE 4-RELATED"/>
    <property type="match status" value="1"/>
</dbReference>
<dbReference type="InterPro" id="IPR050301">
    <property type="entry name" value="NTE"/>
</dbReference>
<accession>A0A7S2XZ06</accession>
<dbReference type="PANTHER" id="PTHR14226">
    <property type="entry name" value="NEUROPATHY TARGET ESTERASE/SWISS CHEESE D.MELANOGASTER"/>
    <property type="match status" value="1"/>
</dbReference>
<feature type="compositionally biased region" description="Basic and acidic residues" evidence="1">
    <location>
        <begin position="261"/>
        <end position="278"/>
    </location>
</feature>
<feature type="compositionally biased region" description="Polar residues" evidence="1">
    <location>
        <begin position="207"/>
        <end position="225"/>
    </location>
</feature>
<dbReference type="EMBL" id="HBHR01014856">
    <property type="protein sequence ID" value="CAD9866155.1"/>
    <property type="molecule type" value="Transcribed_RNA"/>
</dbReference>
<feature type="region of interest" description="Disordered" evidence="1">
    <location>
        <begin position="207"/>
        <end position="292"/>
    </location>
</feature>